<dbReference type="RefSeq" id="WP_097654887.1">
    <property type="nucleotide sequence ID" value="NZ_LYXE01000170.1"/>
</dbReference>
<evidence type="ECO:0000256" key="2">
    <source>
        <dbReference type="ARBA" id="ARBA00009749"/>
    </source>
</evidence>
<dbReference type="SMART" id="SM00116">
    <property type="entry name" value="CBS"/>
    <property type="match status" value="1"/>
</dbReference>
<dbReference type="SMART" id="SM00924">
    <property type="entry name" value="MgtE_N"/>
    <property type="match status" value="1"/>
</dbReference>
<dbReference type="InterPro" id="IPR038076">
    <property type="entry name" value="MgtE_N_sf"/>
</dbReference>
<organism evidence="11 12">
    <name type="scientific">Candidatus Chloroploca asiatica</name>
    <dbReference type="NCBI Taxonomy" id="1506545"/>
    <lineage>
        <taxon>Bacteria</taxon>
        <taxon>Bacillati</taxon>
        <taxon>Chloroflexota</taxon>
        <taxon>Chloroflexia</taxon>
        <taxon>Chloroflexales</taxon>
        <taxon>Chloroflexineae</taxon>
        <taxon>Oscillochloridaceae</taxon>
        <taxon>Candidatus Chloroploca</taxon>
    </lineage>
</organism>
<evidence type="ECO:0000259" key="10">
    <source>
        <dbReference type="PROSITE" id="PS51371"/>
    </source>
</evidence>
<dbReference type="AlphaFoldDB" id="A0A2H3KGS6"/>
<comment type="caution">
    <text evidence="11">The sequence shown here is derived from an EMBL/GenBank/DDBJ whole genome shotgun (WGS) entry which is preliminary data.</text>
</comment>
<dbReference type="Gene3D" id="1.10.357.20">
    <property type="entry name" value="SLC41 divalent cation transporters, integral membrane domain"/>
    <property type="match status" value="1"/>
</dbReference>
<dbReference type="PANTHER" id="PTHR43773">
    <property type="entry name" value="MAGNESIUM TRANSPORTER MGTE"/>
    <property type="match status" value="1"/>
</dbReference>
<feature type="transmembrane region" description="Helical" evidence="9">
    <location>
        <begin position="360"/>
        <end position="380"/>
    </location>
</feature>
<dbReference type="Pfam" id="PF00571">
    <property type="entry name" value="CBS"/>
    <property type="match status" value="2"/>
</dbReference>
<dbReference type="CDD" id="cd04606">
    <property type="entry name" value="CBS_pair_Mg_transporter"/>
    <property type="match status" value="1"/>
</dbReference>
<keyword evidence="5 9" id="KW-0460">Magnesium</keyword>
<comment type="subunit">
    <text evidence="9">Homodimer.</text>
</comment>
<evidence type="ECO:0000313" key="12">
    <source>
        <dbReference type="Proteomes" id="UP000220922"/>
    </source>
</evidence>
<dbReference type="SUPFAM" id="SSF161093">
    <property type="entry name" value="MgtE membrane domain-like"/>
    <property type="match status" value="1"/>
</dbReference>
<evidence type="ECO:0000256" key="3">
    <source>
        <dbReference type="ARBA" id="ARBA00022448"/>
    </source>
</evidence>
<gene>
    <name evidence="11" type="ORF">A9Q02_05225</name>
</gene>
<evidence type="ECO:0000256" key="7">
    <source>
        <dbReference type="ARBA" id="ARBA00023136"/>
    </source>
</evidence>
<dbReference type="GO" id="GO:0015095">
    <property type="term" value="F:magnesium ion transmembrane transporter activity"/>
    <property type="evidence" value="ECO:0007669"/>
    <property type="project" value="UniProtKB-UniRule"/>
</dbReference>
<dbReference type="InterPro" id="IPR006669">
    <property type="entry name" value="MgtE_transporter"/>
</dbReference>
<evidence type="ECO:0000256" key="6">
    <source>
        <dbReference type="ARBA" id="ARBA00022989"/>
    </source>
</evidence>
<comment type="similarity">
    <text evidence="2 9">Belongs to the SLC41A transporter family.</text>
</comment>
<evidence type="ECO:0000256" key="5">
    <source>
        <dbReference type="ARBA" id="ARBA00022842"/>
    </source>
</evidence>
<evidence type="ECO:0000256" key="1">
    <source>
        <dbReference type="ARBA" id="ARBA00004141"/>
    </source>
</evidence>
<keyword evidence="9" id="KW-1003">Cell membrane</keyword>
<dbReference type="PROSITE" id="PS51371">
    <property type="entry name" value="CBS"/>
    <property type="match status" value="1"/>
</dbReference>
<dbReference type="Gene3D" id="3.10.580.10">
    <property type="entry name" value="CBS-domain"/>
    <property type="match status" value="1"/>
</dbReference>
<dbReference type="InterPro" id="IPR000644">
    <property type="entry name" value="CBS_dom"/>
</dbReference>
<dbReference type="EMBL" id="LYXE01000170">
    <property type="protein sequence ID" value="PDV96944.1"/>
    <property type="molecule type" value="Genomic_DNA"/>
</dbReference>
<dbReference type="Pfam" id="PF03448">
    <property type="entry name" value="MgtE_N"/>
    <property type="match status" value="1"/>
</dbReference>
<dbReference type="InterPro" id="IPR006668">
    <property type="entry name" value="Mg_transptr_MgtE_intracell_dom"/>
</dbReference>
<reference evidence="11 12" key="1">
    <citation type="submission" date="2016-05" db="EMBL/GenBank/DDBJ databases">
        <authorList>
            <person name="Lavstsen T."/>
            <person name="Jespersen J.S."/>
        </authorList>
    </citation>
    <scope>NUCLEOTIDE SEQUENCE [LARGE SCALE GENOMIC DNA]</scope>
    <source>
        <strain evidence="11 12">B7-9</strain>
    </source>
</reference>
<dbReference type="NCBIfam" id="TIGR00400">
    <property type="entry name" value="mgtE"/>
    <property type="match status" value="1"/>
</dbReference>
<evidence type="ECO:0000313" key="11">
    <source>
        <dbReference type="EMBL" id="PDV96944.1"/>
    </source>
</evidence>
<dbReference type="Proteomes" id="UP000220922">
    <property type="component" value="Unassembled WGS sequence"/>
</dbReference>
<feature type="transmembrane region" description="Helical" evidence="9">
    <location>
        <begin position="288"/>
        <end position="306"/>
    </location>
</feature>
<dbReference type="InterPro" id="IPR036739">
    <property type="entry name" value="SLC41_membr_dom_sf"/>
</dbReference>
<dbReference type="InterPro" id="IPR006667">
    <property type="entry name" value="SLC41_membr_dom"/>
</dbReference>
<dbReference type="InterPro" id="IPR046342">
    <property type="entry name" value="CBS_dom_sf"/>
</dbReference>
<feature type="transmembrane region" description="Helical" evidence="9">
    <location>
        <begin position="386"/>
        <end position="412"/>
    </location>
</feature>
<dbReference type="SUPFAM" id="SSF54631">
    <property type="entry name" value="CBS-domain pair"/>
    <property type="match status" value="1"/>
</dbReference>
<keyword evidence="8" id="KW-0129">CBS domain</keyword>
<dbReference type="Pfam" id="PF01769">
    <property type="entry name" value="MgtE"/>
    <property type="match status" value="1"/>
</dbReference>
<comment type="function">
    <text evidence="9">Acts as a magnesium transporter.</text>
</comment>
<dbReference type="Gene3D" id="1.25.60.10">
    <property type="entry name" value="MgtE N-terminal domain-like"/>
    <property type="match status" value="1"/>
</dbReference>
<dbReference type="OrthoDB" id="9790355at2"/>
<keyword evidence="7 9" id="KW-0472">Membrane</keyword>
<accession>A0A2H3KGS6</accession>
<proteinExistence type="inferred from homology"/>
<dbReference type="GO" id="GO:0005886">
    <property type="term" value="C:plasma membrane"/>
    <property type="evidence" value="ECO:0007669"/>
    <property type="project" value="UniProtKB-SubCell"/>
</dbReference>
<sequence>MTTFPSTNVEDVRTLVADRQLAELRAMLAFWPEPEVADLLMELNPTEQMVVFRLLPRQISSEVFTHLDTDQQNELLTQLNSEETRHLLANLSPDDRTQLFEELPGQATQKLLNLLGPEDLREARQLLGYPEESVGRLMTPDYVAVRPTWTIAQALHHIRTRGRDSETINTIYVTDTRWRFLDAIDLRRFIMAEPEQTVEQIMDRAYIVLSAFDDREQAVRALRRYDLASLPVVDSDGVLVGIVTFDDLIDVADEETTEDFHKSAAVAPLRASYSETGIGELVMKRAPWLIVLVFVNIFSGAIIAAFEETIAAVVALVFFLPLLIASSGNAGSQSATLMVRAMAMGDIKMSDWARSLRKEVLVSALLGISMAVAVWLVAFFRTGSEVALVVSLTMIIIVIVGSLIGTVLPFILSRFGMDPATASGPLITSLSDIAGVLIYFSLATWLLGIL</sequence>
<dbReference type="GO" id="GO:0046872">
    <property type="term" value="F:metal ion binding"/>
    <property type="evidence" value="ECO:0007669"/>
    <property type="project" value="UniProtKB-KW"/>
</dbReference>
<protein>
    <recommendedName>
        <fullName evidence="9">Magnesium transporter MgtE</fullName>
    </recommendedName>
</protein>
<feature type="domain" description="CBS" evidence="10">
    <location>
        <begin position="202"/>
        <end position="258"/>
    </location>
</feature>
<evidence type="ECO:0000256" key="4">
    <source>
        <dbReference type="ARBA" id="ARBA00022692"/>
    </source>
</evidence>
<comment type="subcellular location">
    <subcellularLocation>
        <location evidence="9">Cell membrane</location>
        <topology evidence="9">Multi-pass membrane protein</topology>
    </subcellularLocation>
    <subcellularLocation>
        <location evidence="1">Membrane</location>
        <topology evidence="1">Multi-pass membrane protein</topology>
    </subcellularLocation>
</comment>
<dbReference type="PANTHER" id="PTHR43773:SF1">
    <property type="entry name" value="MAGNESIUM TRANSPORTER MGTE"/>
    <property type="match status" value="1"/>
</dbReference>
<name>A0A2H3KGS6_9CHLR</name>
<evidence type="ECO:0000256" key="8">
    <source>
        <dbReference type="PROSITE-ProRule" id="PRU00703"/>
    </source>
</evidence>
<keyword evidence="9" id="KW-0479">Metal-binding</keyword>
<dbReference type="SUPFAM" id="SSF158791">
    <property type="entry name" value="MgtE N-terminal domain-like"/>
    <property type="match status" value="1"/>
</dbReference>
<keyword evidence="3 9" id="KW-0813">Transport</keyword>
<keyword evidence="6 9" id="KW-1133">Transmembrane helix</keyword>
<keyword evidence="12" id="KW-1185">Reference proteome</keyword>
<feature type="transmembrane region" description="Helical" evidence="9">
    <location>
        <begin position="424"/>
        <end position="447"/>
    </location>
</feature>
<feature type="transmembrane region" description="Helical" evidence="9">
    <location>
        <begin position="312"/>
        <end position="339"/>
    </location>
</feature>
<keyword evidence="4 9" id="KW-0812">Transmembrane</keyword>
<evidence type="ECO:0000256" key="9">
    <source>
        <dbReference type="RuleBase" id="RU362011"/>
    </source>
</evidence>